<feature type="region of interest" description="Disordered" evidence="1">
    <location>
        <begin position="877"/>
        <end position="897"/>
    </location>
</feature>
<dbReference type="PANTHER" id="PTHR16199:SF4">
    <property type="entry name" value="CONDENSIN-2 COMPLEX SUBUNIT G2"/>
    <property type="match status" value="1"/>
</dbReference>
<name>A0A139AW19_GONPJ</name>
<dbReference type="GO" id="GO:0000070">
    <property type="term" value="P:mitotic sister chromatid segregation"/>
    <property type="evidence" value="ECO:0007669"/>
    <property type="project" value="TreeGrafter"/>
</dbReference>
<dbReference type="SUPFAM" id="SSF48371">
    <property type="entry name" value="ARM repeat"/>
    <property type="match status" value="1"/>
</dbReference>
<reference evidence="2 3" key="1">
    <citation type="journal article" date="2015" name="Genome Biol. Evol.">
        <title>Phylogenomic analyses indicate that early fungi evolved digesting cell walls of algal ancestors of land plants.</title>
        <authorList>
            <person name="Chang Y."/>
            <person name="Wang S."/>
            <person name="Sekimoto S."/>
            <person name="Aerts A.L."/>
            <person name="Choi C."/>
            <person name="Clum A."/>
            <person name="LaButti K.M."/>
            <person name="Lindquist E.A."/>
            <person name="Yee Ngan C."/>
            <person name="Ohm R.A."/>
            <person name="Salamov A.A."/>
            <person name="Grigoriev I.V."/>
            <person name="Spatafora J.W."/>
            <person name="Berbee M.L."/>
        </authorList>
    </citation>
    <scope>NUCLEOTIDE SEQUENCE [LARGE SCALE GENOMIC DNA]</scope>
    <source>
        <strain evidence="2 3">JEL478</strain>
    </source>
</reference>
<dbReference type="InterPro" id="IPR024741">
    <property type="entry name" value="Condensin2_G2"/>
</dbReference>
<sequence>MGILDQLLVAVETSRLKSASGPGIGGIGQSDPQDENQSAAAASNSLNLNRFTSQQLAQLWREALNSIRERLRVVFADDIQQVDPSADGEELNGEHLRADQHLPSDEDKISALRSIDDIVRIVEEGLVALPPQHTTDQIWPIVFTLHDLLLSFPRHPLVRTQDLVCNLCELWWQQERRGREEIVPQAVSWLLMKSLGVGGKIADAKHVCNVKEMLLVFDWEDESAETIKVLVGHCFHKSTYLKSPEGKKFLVFALSSLSLGFVDEIHEFVKAQLPYCEMPLVLTYGEIYFKAWKAAAEDFRSRIETSCIQSLMRHAIHAPPKIAIPAELGGGHCAFFNRLRAALGKFHEQKSQRGVDTMLCNLYEPLLWRGLYAANEQVRKNSLCLMVDAFPLLDQNAELEERDELLVKQYDILKTFLRDDCPAIRVEAVKGICRILTGLWELVPLAVAEGFINVVIGELGFDMGDAGVRVAVIESIGHLLQKQVKSHDVLKDKLPVLHSLINDSAEKVRVQMMNLLLLLTKHRVIRFYDVVPIDDLINRLANDPSPQVRKRAARVLMATYFPESQQPGEKISRCREFLIKDTVAAQAFFYYVPKLAKANHVASFVIALCKLLALLSSDAEEPTVAEGGGEKRKRRKKDTRVHASGLVDERTKTQFMPFFEHFLDILAITLDSLMKEKQRDAKVKDSIQQSFAEAQISHILTKCDQDSAKDALASITSHFSAEQVRKMGFNPDEFDNPTNGVGKLKAFGSSDKNLDSIVHQLVTALSGLSVGNGEASQSDRGGARGKRRSRTDGVTSVHSNMTMLEAIMSDQDLRKGLFASDELTNIAECLKSAMENTPSLVLNLAAADPVAKLEIGDDAFYPILDLLENHVKEAISTRRSTAEPKGRGRRGQRSNLDTANKIDDVSTSIIKLCLEYTTLGFCSQDEAKRVIRGCAAIVDSDLIDTTYLLKILDQTLLTALDEPEVDDELCTETLDLTLKVSKAIVGSRNVQTLSLLRQLLTDTVRVLSRHGRLSSFAHQLIRITITPSALSSDESGGEADTPSIHPVLQTMYSVFAIADGTRDSFIQELRSLVAEMNSKAAGVDGSEEDDYDKQGKQDMKDRIKEFAGVLTEKTGETDGLRQLLEVSA</sequence>
<protein>
    <submittedName>
        <fullName evidence="2">Uncharacterized protein</fullName>
    </submittedName>
</protein>
<feature type="region of interest" description="Disordered" evidence="1">
    <location>
        <begin position="17"/>
        <end position="42"/>
    </location>
</feature>
<gene>
    <name evidence="2" type="ORF">M427DRAFT_142851</name>
</gene>
<dbReference type="GO" id="GO:0005634">
    <property type="term" value="C:nucleus"/>
    <property type="evidence" value="ECO:0007669"/>
    <property type="project" value="InterPro"/>
</dbReference>
<dbReference type="InterPro" id="IPR016024">
    <property type="entry name" value="ARM-type_fold"/>
</dbReference>
<dbReference type="PANTHER" id="PTHR16199">
    <property type="entry name" value="CONDENSIN-2 COMPLEX SUBUNIT G2"/>
    <property type="match status" value="1"/>
</dbReference>
<dbReference type="Pfam" id="PF12422">
    <property type="entry name" value="Condensin2nSMC"/>
    <property type="match status" value="1"/>
</dbReference>
<dbReference type="OrthoDB" id="10062843at2759"/>
<feature type="region of interest" description="Disordered" evidence="1">
    <location>
        <begin position="772"/>
        <end position="795"/>
    </location>
</feature>
<dbReference type="EMBL" id="KQ965735">
    <property type="protein sequence ID" value="KXS20665.1"/>
    <property type="molecule type" value="Genomic_DNA"/>
</dbReference>
<dbReference type="STRING" id="1344416.A0A139AW19"/>
<evidence type="ECO:0000256" key="1">
    <source>
        <dbReference type="SAM" id="MobiDB-lite"/>
    </source>
</evidence>
<organism evidence="2 3">
    <name type="scientific">Gonapodya prolifera (strain JEL478)</name>
    <name type="common">Monoblepharis prolifera</name>
    <dbReference type="NCBI Taxonomy" id="1344416"/>
    <lineage>
        <taxon>Eukaryota</taxon>
        <taxon>Fungi</taxon>
        <taxon>Fungi incertae sedis</taxon>
        <taxon>Chytridiomycota</taxon>
        <taxon>Chytridiomycota incertae sedis</taxon>
        <taxon>Monoblepharidomycetes</taxon>
        <taxon>Monoblepharidales</taxon>
        <taxon>Gonapodyaceae</taxon>
        <taxon>Gonapodya</taxon>
    </lineage>
</organism>
<keyword evidence="3" id="KW-1185">Reference proteome</keyword>
<accession>A0A139AW19</accession>
<evidence type="ECO:0000313" key="2">
    <source>
        <dbReference type="EMBL" id="KXS20665.1"/>
    </source>
</evidence>
<feature type="compositionally biased region" description="Basic and acidic residues" evidence="1">
    <location>
        <begin position="877"/>
        <end position="886"/>
    </location>
</feature>
<dbReference type="AlphaFoldDB" id="A0A139AW19"/>
<dbReference type="Gene3D" id="1.25.10.10">
    <property type="entry name" value="Leucine-rich Repeat Variant"/>
    <property type="match status" value="1"/>
</dbReference>
<evidence type="ECO:0000313" key="3">
    <source>
        <dbReference type="Proteomes" id="UP000070544"/>
    </source>
</evidence>
<proteinExistence type="predicted"/>
<dbReference type="Proteomes" id="UP000070544">
    <property type="component" value="Unassembled WGS sequence"/>
</dbReference>
<dbReference type="GO" id="GO:0000796">
    <property type="term" value="C:condensin complex"/>
    <property type="evidence" value="ECO:0007669"/>
    <property type="project" value="TreeGrafter"/>
</dbReference>
<feature type="region of interest" description="Disordered" evidence="1">
    <location>
        <begin position="1079"/>
        <end position="1098"/>
    </location>
</feature>
<dbReference type="InterPro" id="IPR011989">
    <property type="entry name" value="ARM-like"/>
</dbReference>